<comment type="subunit">
    <text evidence="5 7">Monomer.</text>
</comment>
<feature type="binding site" evidence="5">
    <location>
        <begin position="57"/>
        <end position="59"/>
    </location>
    <ligand>
        <name>AMP</name>
        <dbReference type="ChEBI" id="CHEBI:456215"/>
    </ligand>
</feature>
<feature type="binding site" evidence="5">
    <location>
        <position position="92"/>
    </location>
    <ligand>
        <name>AMP</name>
        <dbReference type="ChEBI" id="CHEBI:456215"/>
    </ligand>
</feature>
<dbReference type="NCBIfam" id="TIGR01351">
    <property type="entry name" value="adk"/>
    <property type="match status" value="1"/>
</dbReference>
<feature type="binding site" evidence="5">
    <location>
        <begin position="85"/>
        <end position="88"/>
    </location>
    <ligand>
        <name>AMP</name>
        <dbReference type="ChEBI" id="CHEBI:456215"/>
    </ligand>
</feature>
<dbReference type="CDD" id="cd01428">
    <property type="entry name" value="ADK"/>
    <property type="match status" value="1"/>
</dbReference>
<dbReference type="Pfam" id="PF05191">
    <property type="entry name" value="ADK_lid"/>
    <property type="match status" value="1"/>
</dbReference>
<dbReference type="PANTHER" id="PTHR23359">
    <property type="entry name" value="NUCLEOTIDE KINASE"/>
    <property type="match status" value="1"/>
</dbReference>
<dbReference type="GO" id="GO:0008270">
    <property type="term" value="F:zinc ion binding"/>
    <property type="evidence" value="ECO:0007669"/>
    <property type="project" value="UniProtKB-UniRule"/>
</dbReference>
<feature type="domain" description="Adenylate kinase active site lid" evidence="8">
    <location>
        <begin position="127"/>
        <end position="162"/>
    </location>
</feature>
<keyword evidence="5" id="KW-0963">Cytoplasm</keyword>
<dbReference type="GO" id="GO:0004017">
    <property type="term" value="F:AMP kinase activity"/>
    <property type="evidence" value="ECO:0007669"/>
    <property type="project" value="UniProtKB-UniRule"/>
</dbReference>
<feature type="binding site" evidence="5">
    <location>
        <begin position="10"/>
        <end position="15"/>
    </location>
    <ligand>
        <name>ATP</name>
        <dbReference type="ChEBI" id="CHEBI:30616"/>
    </ligand>
</feature>
<comment type="pathway">
    <text evidence="5">Purine metabolism; AMP biosynthesis via salvage pathway; AMP from ADP: step 1/1.</text>
</comment>
<dbReference type="InterPro" id="IPR006259">
    <property type="entry name" value="Adenyl_kin_sub"/>
</dbReference>
<feature type="binding site" evidence="5">
    <location>
        <position position="153"/>
    </location>
    <ligand>
        <name>Zn(2+)</name>
        <dbReference type="ChEBI" id="CHEBI:29105"/>
        <note>structural</note>
    </ligand>
</feature>
<dbReference type="NCBIfam" id="NF001380">
    <property type="entry name" value="PRK00279.1-2"/>
    <property type="match status" value="1"/>
</dbReference>
<keyword evidence="5" id="KW-0862">Zinc</keyword>
<keyword evidence="5 7" id="KW-0067">ATP-binding</keyword>
<reference evidence="9" key="1">
    <citation type="journal article" date="2015" name="ISME J.">
        <title>Aquifer environment selects for microbial species cohorts in sediment and groundwater.</title>
        <authorList>
            <person name="Hug L.A."/>
            <person name="Thomas B.C."/>
            <person name="Brown C.T."/>
            <person name="Frischkorn K.R."/>
            <person name="Williams K.H."/>
            <person name="Tringe S.G."/>
            <person name="Banfield J.F."/>
        </authorList>
    </citation>
    <scope>NUCLEOTIDE SEQUENCE</scope>
</reference>
<comment type="subcellular location">
    <subcellularLocation>
        <location evidence="5 7">Cytoplasm</location>
    </subcellularLocation>
</comment>
<feature type="binding site" evidence="5">
    <location>
        <position position="171"/>
    </location>
    <ligand>
        <name>AMP</name>
        <dbReference type="ChEBI" id="CHEBI:456215"/>
    </ligand>
</feature>
<dbReference type="AlphaFoldDB" id="A0A0H4TB83"/>
<dbReference type="EC" id="2.7.4.3" evidence="5 7"/>
<name>A0A0H4TB83_9BACT</name>
<keyword evidence="4 5" id="KW-0418">Kinase</keyword>
<gene>
    <name evidence="5" type="primary">adk</name>
</gene>
<comment type="domain">
    <text evidence="5">Consists of three domains, a large central CORE domain and two small peripheral domains, NMPbind and LID, which undergo movements during catalysis. The LID domain closes over the site of phosphoryl transfer upon ATP binding. Assembling and dissambling the active center during each catalytic cycle provides an effective means to prevent ATP hydrolysis. Some bacteria have evolved a zinc-coordinating structure that stabilizes the LID domain.</text>
</comment>
<dbReference type="NCBIfam" id="NF011100">
    <property type="entry name" value="PRK14527.1"/>
    <property type="match status" value="1"/>
</dbReference>
<feature type="binding site" evidence="5">
    <location>
        <position position="133"/>
    </location>
    <ligand>
        <name>Zn(2+)</name>
        <dbReference type="ChEBI" id="CHEBI:29105"/>
        <note>structural</note>
    </ligand>
</feature>
<dbReference type="PROSITE" id="PS00113">
    <property type="entry name" value="ADENYLATE_KINASE"/>
    <property type="match status" value="1"/>
</dbReference>
<comment type="catalytic activity">
    <reaction evidence="5 7">
        <text>AMP + ATP = 2 ADP</text>
        <dbReference type="Rhea" id="RHEA:12973"/>
        <dbReference type="ChEBI" id="CHEBI:30616"/>
        <dbReference type="ChEBI" id="CHEBI:456215"/>
        <dbReference type="ChEBI" id="CHEBI:456216"/>
        <dbReference type="EC" id="2.7.4.3"/>
    </reaction>
</comment>
<dbReference type="GO" id="GO:0044209">
    <property type="term" value="P:AMP salvage"/>
    <property type="evidence" value="ECO:0007669"/>
    <property type="project" value="UniProtKB-UniRule"/>
</dbReference>
<dbReference type="GO" id="GO:0005524">
    <property type="term" value="F:ATP binding"/>
    <property type="evidence" value="ECO:0007669"/>
    <property type="project" value="UniProtKB-UniRule"/>
</dbReference>
<evidence type="ECO:0000256" key="6">
    <source>
        <dbReference type="RuleBase" id="RU003330"/>
    </source>
</evidence>
<evidence type="ECO:0000256" key="5">
    <source>
        <dbReference type="HAMAP-Rule" id="MF_00235"/>
    </source>
</evidence>
<keyword evidence="5" id="KW-0479">Metal-binding</keyword>
<proteinExistence type="inferred from homology"/>
<dbReference type="EMBL" id="KT007028">
    <property type="protein sequence ID" value="AKQ04110.1"/>
    <property type="molecule type" value="Genomic_DNA"/>
</dbReference>
<dbReference type="InterPro" id="IPR027417">
    <property type="entry name" value="P-loop_NTPase"/>
</dbReference>
<dbReference type="PRINTS" id="PR00094">
    <property type="entry name" value="ADENYLTKNASE"/>
</dbReference>
<dbReference type="SUPFAM" id="SSF52540">
    <property type="entry name" value="P-loop containing nucleoside triphosphate hydrolases"/>
    <property type="match status" value="1"/>
</dbReference>
<dbReference type="InterPro" id="IPR033690">
    <property type="entry name" value="Adenylat_kinase_CS"/>
</dbReference>
<comment type="similarity">
    <text evidence="5 6">Belongs to the adenylate kinase family.</text>
</comment>
<evidence type="ECO:0000256" key="4">
    <source>
        <dbReference type="ARBA" id="ARBA00022777"/>
    </source>
</evidence>
<dbReference type="HAMAP" id="MF_00235">
    <property type="entry name" value="Adenylate_kinase_Adk"/>
    <property type="match status" value="1"/>
</dbReference>
<protein>
    <recommendedName>
        <fullName evidence="5 7">Adenylate kinase</fullName>
        <shortName evidence="5">AK</shortName>
        <ecNumber evidence="5 7">2.7.4.3</ecNumber>
    </recommendedName>
    <alternativeName>
        <fullName evidence="5">ATP-AMP transphosphorylase</fullName>
    </alternativeName>
    <alternativeName>
        <fullName evidence="5">ATP:AMP phosphotransferase</fullName>
    </alternativeName>
    <alternativeName>
        <fullName evidence="5">Adenylate monophosphate kinase</fullName>
    </alternativeName>
</protein>
<feature type="binding site" evidence="5">
    <location>
        <begin position="136"/>
        <end position="137"/>
    </location>
    <ligand>
        <name>ATP</name>
        <dbReference type="ChEBI" id="CHEBI:30616"/>
    </ligand>
</feature>
<evidence type="ECO:0000256" key="2">
    <source>
        <dbReference type="ARBA" id="ARBA00022727"/>
    </source>
</evidence>
<dbReference type="Pfam" id="PF00406">
    <property type="entry name" value="ADK"/>
    <property type="match status" value="1"/>
</dbReference>
<feature type="binding site" evidence="5">
    <location>
        <position position="199"/>
    </location>
    <ligand>
        <name>ATP</name>
        <dbReference type="ChEBI" id="CHEBI:30616"/>
    </ligand>
</feature>
<feature type="binding site" evidence="5">
    <location>
        <position position="160"/>
    </location>
    <ligand>
        <name>AMP</name>
        <dbReference type="ChEBI" id="CHEBI:456215"/>
    </ligand>
</feature>
<keyword evidence="3 5" id="KW-0547">Nucleotide-binding</keyword>
<dbReference type="FunFam" id="3.40.50.300:FF:000106">
    <property type="entry name" value="Adenylate kinase mitochondrial"/>
    <property type="match status" value="1"/>
</dbReference>
<feature type="binding site" evidence="5">
    <location>
        <position position="36"/>
    </location>
    <ligand>
        <name>AMP</name>
        <dbReference type="ChEBI" id="CHEBI:456215"/>
    </ligand>
</feature>
<feature type="region of interest" description="NMP" evidence="5">
    <location>
        <begin position="30"/>
        <end position="59"/>
    </location>
</feature>
<dbReference type="InterPro" id="IPR007862">
    <property type="entry name" value="Adenylate_kinase_lid-dom"/>
</dbReference>
<feature type="binding site" evidence="5">
    <location>
        <position position="31"/>
    </location>
    <ligand>
        <name>AMP</name>
        <dbReference type="ChEBI" id="CHEBI:456215"/>
    </ligand>
</feature>
<evidence type="ECO:0000256" key="1">
    <source>
        <dbReference type="ARBA" id="ARBA00022679"/>
    </source>
</evidence>
<evidence type="ECO:0000256" key="7">
    <source>
        <dbReference type="RuleBase" id="RU003331"/>
    </source>
</evidence>
<evidence type="ECO:0000256" key="3">
    <source>
        <dbReference type="ARBA" id="ARBA00022741"/>
    </source>
</evidence>
<organism evidence="9">
    <name type="scientific">uncultured Nitrospirae bacterium Rifle_16ft_4_minimus_39958</name>
    <dbReference type="NCBI Taxonomy" id="1665131"/>
    <lineage>
        <taxon>Bacteria</taxon>
        <taxon>Pseudomonadati</taxon>
        <taxon>Nitrospirota</taxon>
        <taxon>environmental samples</taxon>
    </lineage>
</organism>
<keyword evidence="2 5" id="KW-0545">Nucleotide biosynthesis</keyword>
<feature type="binding site" evidence="5">
    <location>
        <position position="130"/>
    </location>
    <ligand>
        <name>Zn(2+)</name>
        <dbReference type="ChEBI" id="CHEBI:29105"/>
        <note>structural</note>
    </ligand>
</feature>
<sequence length="212" mass="23487">MKLILLGPPGVGKGTQAWKLSEKYGIPQISTGDMLRGAIQNGTELGLKARSYMDSGKLVPDEVVIGIVEERLAMSDCAGGWILDGFPRTLQQAGALDVMLYKNNSGIEHVLSLEVREDDVVKRLSGRRSCEGCQKTYNIYFNLPKKEGVCDICGGRLIQRKDDEEATVRNRMMVYRESTEPLISYYKERGTLKSVDANGDIDAVFDLICSML</sequence>
<dbReference type="GO" id="GO:0005737">
    <property type="term" value="C:cytoplasm"/>
    <property type="evidence" value="ECO:0007669"/>
    <property type="project" value="UniProtKB-SubCell"/>
</dbReference>
<dbReference type="InterPro" id="IPR000850">
    <property type="entry name" value="Adenylat/UMP-CMP_kin"/>
</dbReference>
<dbReference type="NCBIfam" id="NF001381">
    <property type="entry name" value="PRK00279.1-3"/>
    <property type="match status" value="1"/>
</dbReference>
<feature type="binding site" evidence="5">
    <location>
        <position position="127"/>
    </location>
    <ligand>
        <name>ATP</name>
        <dbReference type="ChEBI" id="CHEBI:30616"/>
    </ligand>
</feature>
<feature type="binding site" evidence="5">
    <location>
        <position position="150"/>
    </location>
    <ligand>
        <name>Zn(2+)</name>
        <dbReference type="ChEBI" id="CHEBI:29105"/>
        <note>structural</note>
    </ligand>
</feature>
<accession>A0A0H4TB83</accession>
<evidence type="ECO:0000259" key="8">
    <source>
        <dbReference type="Pfam" id="PF05191"/>
    </source>
</evidence>
<dbReference type="Gene3D" id="3.40.50.300">
    <property type="entry name" value="P-loop containing nucleotide triphosphate hydrolases"/>
    <property type="match status" value="1"/>
</dbReference>
<dbReference type="UniPathway" id="UPA00588">
    <property type="reaction ID" value="UER00649"/>
</dbReference>
<feature type="region of interest" description="LID" evidence="5">
    <location>
        <begin position="126"/>
        <end position="163"/>
    </location>
</feature>
<evidence type="ECO:0000313" key="9">
    <source>
        <dbReference type="EMBL" id="AKQ04110.1"/>
    </source>
</evidence>
<keyword evidence="1 5" id="KW-0808">Transferase</keyword>
<comment type="function">
    <text evidence="5">Catalyzes the reversible transfer of the terminal phosphate group between ATP and AMP. Plays an important role in cellular energy homeostasis and in adenine nucleotide metabolism.</text>
</comment>